<accession>A0ACC2NGR2</accession>
<name>A0ACC2NGR2_9HYME</name>
<protein>
    <submittedName>
        <fullName evidence="1">Uncharacterized protein</fullName>
    </submittedName>
</protein>
<comment type="caution">
    <text evidence="1">The sequence shown here is derived from an EMBL/GenBank/DDBJ whole genome shotgun (WGS) entry which is preliminary data.</text>
</comment>
<dbReference type="EMBL" id="CM056743">
    <property type="protein sequence ID" value="KAJ8670434.1"/>
    <property type="molecule type" value="Genomic_DNA"/>
</dbReference>
<reference evidence="1" key="1">
    <citation type="submission" date="2023-04" db="EMBL/GenBank/DDBJ databases">
        <title>A chromosome-level genome assembly of the parasitoid wasp Eretmocerus hayati.</title>
        <authorList>
            <person name="Zhong Y."/>
            <person name="Liu S."/>
            <person name="Liu Y."/>
        </authorList>
    </citation>
    <scope>NUCLEOTIDE SEQUENCE</scope>
    <source>
        <strain evidence="1">ZJU_SS_LIU_2023</strain>
    </source>
</reference>
<proteinExistence type="predicted"/>
<dbReference type="Proteomes" id="UP001239111">
    <property type="component" value="Chromosome 3"/>
</dbReference>
<evidence type="ECO:0000313" key="1">
    <source>
        <dbReference type="EMBL" id="KAJ8670434.1"/>
    </source>
</evidence>
<gene>
    <name evidence="1" type="ORF">QAD02_001693</name>
</gene>
<keyword evidence="2" id="KW-1185">Reference proteome</keyword>
<evidence type="ECO:0000313" key="2">
    <source>
        <dbReference type="Proteomes" id="UP001239111"/>
    </source>
</evidence>
<organism evidence="1 2">
    <name type="scientific">Eretmocerus hayati</name>
    <dbReference type="NCBI Taxonomy" id="131215"/>
    <lineage>
        <taxon>Eukaryota</taxon>
        <taxon>Metazoa</taxon>
        <taxon>Ecdysozoa</taxon>
        <taxon>Arthropoda</taxon>
        <taxon>Hexapoda</taxon>
        <taxon>Insecta</taxon>
        <taxon>Pterygota</taxon>
        <taxon>Neoptera</taxon>
        <taxon>Endopterygota</taxon>
        <taxon>Hymenoptera</taxon>
        <taxon>Apocrita</taxon>
        <taxon>Proctotrupomorpha</taxon>
        <taxon>Chalcidoidea</taxon>
        <taxon>Aphelinidae</taxon>
        <taxon>Aphelininae</taxon>
        <taxon>Eretmocerus</taxon>
    </lineage>
</organism>
<sequence>MSLFNVVTNNDVDEFSHDIRNPPIPDSLQNFEAKSKIMHVVGSHTNISNRATKLKIKDIRSIEGDYLKNIPKPNSRDEAKMIQDNVKSVSGAAPHPAVSHSSKPKLVDYSTSEDGSDDDKELVSVKLLLAGELMYDFMLQRATIPTVGKSMEKLLQNRMLEKDETDEEKEGQREQGYELMNVGIGELKASEKEYDCEKSNFTSENQSTVNSEEERGQKVRISEFDGDFEATGCAGAENENESNRSNMNLDIQHEKKTLKRKRKPDEIQMKSHKMEADRVRESDGCKREKSEAEKRSILRLNRKENSRSCMNLDIEKKQATLKRKLTPEEIQMRLRKIEAERVRDSDRDRKMRDEDARRVPESEAALQIEEKAGELEAVSQIEEEKSEESKKIDEEIRRPNTEYVYVIPPPPAPVAVSCDNVTVDEQLNLALQYIQPEMNSIQPALVNDVSFSAEVIASGDDSGNYSASGEFEISPEVVQLVNDFENSAFNNLSDSDFDMDEFIKKKVPQ</sequence>